<sequence length="343" mass="39668">MRMNSKVAKSKKRAKSGILKFEKEKIPRKTLKYLEDRVAEVVEDPTDIQIGPCYDSDRDECIFTNKNSNQSEENIDEFLELLPHLDVDRAILFLSEFQFPEAVRVAQKLCASTLLPHQLAKRKLRMKEISKVKNSSAKRSSFITRSSRAGKLQETSNDGASNENRYIFRVGILKRKINQISSPEEPETPKEESISTEKSPCQKISESQEIEVILTQFLRSFPTFWHKTSYLAFLRAELQQFKVWEEPKTKKKCGRPRKNTVPENGEMEIQKARFPKREIKKRTKSENLTGNAEETVKIGPQKKEMEPKKDRKIAEKLSKFRRKSSIGELAENAQADLAKLLEF</sequence>
<evidence type="ECO:0000313" key="2">
    <source>
        <dbReference type="EMBL" id="PIC43492.1"/>
    </source>
</evidence>
<gene>
    <name evidence="2" type="primary">Cnig_chr_II.g4211</name>
    <name evidence="2" type="ORF">B9Z55_004211</name>
</gene>
<dbReference type="EMBL" id="PDUG01000002">
    <property type="protein sequence ID" value="PIC43492.1"/>
    <property type="molecule type" value="Genomic_DNA"/>
</dbReference>
<evidence type="ECO:0000256" key="1">
    <source>
        <dbReference type="SAM" id="MobiDB-lite"/>
    </source>
</evidence>
<reference evidence="3" key="1">
    <citation type="submission" date="2017-10" db="EMBL/GenBank/DDBJ databases">
        <title>Rapid genome shrinkage in a self-fertile nematode reveals novel sperm competition proteins.</title>
        <authorList>
            <person name="Yin D."/>
            <person name="Schwarz E.M."/>
            <person name="Thomas C.G."/>
            <person name="Felde R.L."/>
            <person name="Korf I.F."/>
            <person name="Cutter A.D."/>
            <person name="Schartner C.M."/>
            <person name="Ralston E.J."/>
            <person name="Meyer B.J."/>
            <person name="Haag E.S."/>
        </authorList>
    </citation>
    <scope>NUCLEOTIDE SEQUENCE [LARGE SCALE GENOMIC DNA]</scope>
    <source>
        <strain evidence="3">JU1422</strain>
    </source>
</reference>
<name>A0A2G5UVB0_9PELO</name>
<evidence type="ECO:0000313" key="3">
    <source>
        <dbReference type="Proteomes" id="UP000230233"/>
    </source>
</evidence>
<feature type="region of interest" description="Disordered" evidence="1">
    <location>
        <begin position="179"/>
        <end position="202"/>
    </location>
</feature>
<proteinExistence type="predicted"/>
<organism evidence="2 3">
    <name type="scientific">Caenorhabditis nigoni</name>
    <dbReference type="NCBI Taxonomy" id="1611254"/>
    <lineage>
        <taxon>Eukaryota</taxon>
        <taxon>Metazoa</taxon>
        <taxon>Ecdysozoa</taxon>
        <taxon>Nematoda</taxon>
        <taxon>Chromadorea</taxon>
        <taxon>Rhabditida</taxon>
        <taxon>Rhabditina</taxon>
        <taxon>Rhabditomorpha</taxon>
        <taxon>Rhabditoidea</taxon>
        <taxon>Rhabditidae</taxon>
        <taxon>Peloderinae</taxon>
        <taxon>Caenorhabditis</taxon>
    </lineage>
</organism>
<protein>
    <submittedName>
        <fullName evidence="2">Uncharacterized protein</fullName>
    </submittedName>
</protein>
<feature type="region of interest" description="Disordered" evidence="1">
    <location>
        <begin position="140"/>
        <end position="159"/>
    </location>
</feature>
<comment type="caution">
    <text evidence="2">The sequence shown here is derived from an EMBL/GenBank/DDBJ whole genome shotgun (WGS) entry which is preliminary data.</text>
</comment>
<feature type="compositionally biased region" description="Basic and acidic residues" evidence="1">
    <location>
        <begin position="301"/>
        <end position="313"/>
    </location>
</feature>
<keyword evidence="3" id="KW-1185">Reference proteome</keyword>
<feature type="region of interest" description="Disordered" evidence="1">
    <location>
        <begin position="275"/>
        <end position="313"/>
    </location>
</feature>
<accession>A0A2G5UVB0</accession>
<dbReference type="AlphaFoldDB" id="A0A2G5UVB0"/>
<dbReference type="Proteomes" id="UP000230233">
    <property type="component" value="Chromosome II"/>
</dbReference>